<dbReference type="Pfam" id="PF01796">
    <property type="entry name" value="OB_ChsH2_C"/>
    <property type="match status" value="1"/>
</dbReference>
<gene>
    <name evidence="2" type="ORF">O987_26512</name>
</gene>
<evidence type="ECO:0000313" key="3">
    <source>
        <dbReference type="Proteomes" id="UP000028782"/>
    </source>
</evidence>
<dbReference type="KEGG" id="ctes:O987_26512"/>
<sequence>MGATGTLYSWTRIHAAPAAFTAEAPYAGGIVDLADGIRLACRLVDVEGMQFAVGQPVEMCVLLYEDGPLFAARPVALATKL</sequence>
<dbReference type="Proteomes" id="UP000028782">
    <property type="component" value="Chromosome"/>
</dbReference>
<dbReference type="AlphaFoldDB" id="A0A076PRB9"/>
<dbReference type="InterPro" id="IPR012340">
    <property type="entry name" value="NA-bd_OB-fold"/>
</dbReference>
<dbReference type="SUPFAM" id="SSF50249">
    <property type="entry name" value="Nucleic acid-binding proteins"/>
    <property type="match status" value="1"/>
</dbReference>
<dbReference type="HOGENOM" id="CLU_2567978_0_0_4"/>
<organism evidence="2 3">
    <name type="scientific">Comamonas testosteroni TK102</name>
    <dbReference type="NCBI Taxonomy" id="1392005"/>
    <lineage>
        <taxon>Bacteria</taxon>
        <taxon>Pseudomonadati</taxon>
        <taxon>Pseudomonadota</taxon>
        <taxon>Betaproteobacteria</taxon>
        <taxon>Burkholderiales</taxon>
        <taxon>Comamonadaceae</taxon>
        <taxon>Comamonas</taxon>
    </lineage>
</organism>
<protein>
    <submittedName>
        <fullName evidence="2">Putative nucleic-acid-binding protein containing a Zn-ribbon</fullName>
    </submittedName>
</protein>
<evidence type="ECO:0000259" key="1">
    <source>
        <dbReference type="Pfam" id="PF01796"/>
    </source>
</evidence>
<evidence type="ECO:0000313" key="2">
    <source>
        <dbReference type="EMBL" id="AIJ49369.1"/>
    </source>
</evidence>
<reference evidence="2 3" key="1">
    <citation type="journal article" date="2014" name="Genome Announc.">
        <title>Complete Genome Sequence of Polychlorinated Biphenyl Degrader Comamonas testosteroni TK102 (NBRC 109938).</title>
        <authorList>
            <person name="Fukuda K."/>
            <person name="Hosoyama A."/>
            <person name="Tsuchikane K."/>
            <person name="Ohji S."/>
            <person name="Yamazoe A."/>
            <person name="Fujita N."/>
            <person name="Shintani M."/>
            <person name="Kimbara K."/>
        </authorList>
    </citation>
    <scope>NUCLEOTIDE SEQUENCE [LARGE SCALE GENOMIC DNA]</scope>
    <source>
        <strain evidence="2">TK102</strain>
    </source>
</reference>
<dbReference type="InterPro" id="IPR002878">
    <property type="entry name" value="ChsH2_C"/>
</dbReference>
<accession>A0A076PRB9</accession>
<dbReference type="EMBL" id="CP006704">
    <property type="protein sequence ID" value="AIJ49369.1"/>
    <property type="molecule type" value="Genomic_DNA"/>
</dbReference>
<name>A0A076PRB9_COMTE</name>
<proteinExistence type="predicted"/>
<feature type="domain" description="ChsH2 C-terminal OB-fold" evidence="1">
    <location>
        <begin position="2"/>
        <end position="60"/>
    </location>
</feature>